<name>C6TFC4_SOYBN</name>
<proteinExistence type="evidence at transcript level"/>
<protein>
    <submittedName>
        <fullName evidence="1">Uncharacterized protein</fullName>
    </submittedName>
</protein>
<dbReference type="AlphaFoldDB" id="C6TFC4"/>
<evidence type="ECO:0000313" key="1">
    <source>
        <dbReference type="EMBL" id="ACU20526.1"/>
    </source>
</evidence>
<organism evidence="1">
    <name type="scientific">Glycine max</name>
    <name type="common">Soybean</name>
    <name type="synonym">Glycine hispida</name>
    <dbReference type="NCBI Taxonomy" id="3847"/>
    <lineage>
        <taxon>Eukaryota</taxon>
        <taxon>Viridiplantae</taxon>
        <taxon>Streptophyta</taxon>
        <taxon>Embryophyta</taxon>
        <taxon>Tracheophyta</taxon>
        <taxon>Spermatophyta</taxon>
        <taxon>Magnoliopsida</taxon>
        <taxon>eudicotyledons</taxon>
        <taxon>Gunneridae</taxon>
        <taxon>Pentapetalae</taxon>
        <taxon>rosids</taxon>
        <taxon>fabids</taxon>
        <taxon>Fabales</taxon>
        <taxon>Fabaceae</taxon>
        <taxon>Papilionoideae</taxon>
        <taxon>50 kb inversion clade</taxon>
        <taxon>NPAAA clade</taxon>
        <taxon>indigoferoid/millettioid clade</taxon>
        <taxon>Phaseoleae</taxon>
        <taxon>Glycine</taxon>
        <taxon>Glycine subgen. Soja</taxon>
    </lineage>
</organism>
<sequence>MFSWPNKWEHAGFGRNKTSVELAQKNLADLHCSFFMHHQNKKTSSAVKKNIICRRAFLNKNCATSAEKYQSRLFHDRCRLLSFQFNP</sequence>
<reference evidence="1" key="1">
    <citation type="submission" date="2009-08" db="EMBL/GenBank/DDBJ databases">
        <authorList>
            <person name="Cheung F."/>
            <person name="Xiao Y."/>
            <person name="Chan A."/>
            <person name="Moskal W."/>
            <person name="Town C.D."/>
        </authorList>
    </citation>
    <scope>NUCLEOTIDE SEQUENCE</scope>
</reference>
<dbReference type="EMBL" id="BT096310">
    <property type="protein sequence ID" value="ACU20526.1"/>
    <property type="molecule type" value="mRNA"/>
</dbReference>
<accession>C6TFC4</accession>